<organism evidence="3 4">
    <name type="scientific">Deinococcus cavernae</name>
    <dbReference type="NCBI Taxonomy" id="2320857"/>
    <lineage>
        <taxon>Bacteria</taxon>
        <taxon>Thermotogati</taxon>
        <taxon>Deinococcota</taxon>
        <taxon>Deinococci</taxon>
        <taxon>Deinococcales</taxon>
        <taxon>Deinococcaceae</taxon>
        <taxon>Deinococcus</taxon>
    </lineage>
</organism>
<evidence type="ECO:0000259" key="2">
    <source>
        <dbReference type="Pfam" id="PF01345"/>
    </source>
</evidence>
<feature type="domain" description="DUF11" evidence="2">
    <location>
        <begin position="480"/>
        <end position="587"/>
    </location>
</feature>
<accession>A0A418V7P6</accession>
<feature type="chain" id="PRO_5019293872" evidence="1">
    <location>
        <begin position="25"/>
        <end position="925"/>
    </location>
</feature>
<feature type="signal peptide" evidence="1">
    <location>
        <begin position="1"/>
        <end position="24"/>
    </location>
</feature>
<dbReference type="AlphaFoldDB" id="A0A418V7P6"/>
<dbReference type="RefSeq" id="WP_119763898.1">
    <property type="nucleotide sequence ID" value="NZ_QYUJ01000014.1"/>
</dbReference>
<evidence type="ECO:0000256" key="1">
    <source>
        <dbReference type="SAM" id="SignalP"/>
    </source>
</evidence>
<feature type="domain" description="DUF11" evidence="2">
    <location>
        <begin position="595"/>
        <end position="700"/>
    </location>
</feature>
<dbReference type="SUPFAM" id="SSF117074">
    <property type="entry name" value="Hypothetical protein PA1324"/>
    <property type="match status" value="1"/>
</dbReference>
<sequence>MTRFHPRKVALLTGVLAATFPALAASTPAGTVIVNQSSATFTPRDKGVSSVQSNAVYTTVQAVCAVSVTPSGSPDVALLPGEQTTLRFTLTNAGNASATLPLNVFSTGMTPSPTLKLYQDLNRNGLPDAGEGPVSSVTLASNAEAQLLVVVQTSPVALGDALINLVTSCGGAGSGGEGSASATGVVRLSPPPVLAIHKTFTPALLKPGAETTVEVSTSNEGYGESREVILTDLLAGQLAQGLSYVSGSARASVGTLEYTSDGYSWSSTETQPVRGVRVRVGSLAPAEHLTLTFRMRAAESADGKVIDNTATADTGRSSVAASAQVDVRYQPGVAIGPLGQPQAPEGTPADTQTRPFAVVGQQVCFDHTLQNTGDVRDTFTITVTYPQGGAKVNLYGADGQALAQPLPLDPEQTALVRVCYTPTQTGALEALITASGARGTRNTTKDRVSDIQNGLPELKKTYAATGKDAGGQPRDIAAGATVAVGDTITYTLSVHNPYPRPLNSVIISDPVAAHLDVINVSNGATVAGEAGAQTVTWNLGTLAAGETRTLTIVTRVSARAVDGEALKNIFNLTSTEFTTPLSSNEVSTPVWNAALNVQKTVSSDTVTYGDRVTYTLTIKNTSATTAIESAVVTDTPAQGLQYLAGSSTLDGRALQDPTRTDSLQWQVGTIPAGGQVVIKYDMRVTPDATTSLLNEVQVVGVGAGGAARAIASNHAQRTIRLDPLKFAPLGDLIGTVFVDRNRNGLYDAGLDTPVERARVILASGRLALTDRAGRYHFSNVPFGSWALRLDPNTTPSPPLQVPQDGGLSGTQTVQVRGLTSVNFPLAPLGGDITALRRTTLSVGDVTIEKSVFTVDGGYAVTLKINSPRDLPDFVLDDPLPGGATLKEGRNTLGTSLRAGETILTYRFEWNGPASAATTDPVVRRY</sequence>
<dbReference type="Proteomes" id="UP000286287">
    <property type="component" value="Unassembled WGS sequence"/>
</dbReference>
<evidence type="ECO:0000313" key="3">
    <source>
        <dbReference type="EMBL" id="RJF72099.1"/>
    </source>
</evidence>
<dbReference type="PANTHER" id="PTHR34819:SF3">
    <property type="entry name" value="CELL SURFACE PROTEIN"/>
    <property type="match status" value="1"/>
</dbReference>
<dbReference type="EMBL" id="QYUJ01000014">
    <property type="protein sequence ID" value="RJF72099.1"/>
    <property type="molecule type" value="Genomic_DNA"/>
</dbReference>
<gene>
    <name evidence="3" type="ORF">D3875_11570</name>
</gene>
<dbReference type="PANTHER" id="PTHR34819">
    <property type="entry name" value="LARGE CYSTEINE-RICH PERIPLASMIC PROTEIN OMCB"/>
    <property type="match status" value="1"/>
</dbReference>
<evidence type="ECO:0000313" key="4">
    <source>
        <dbReference type="Proteomes" id="UP000286287"/>
    </source>
</evidence>
<dbReference type="Gene3D" id="2.60.40.740">
    <property type="match status" value="2"/>
</dbReference>
<dbReference type="InterPro" id="IPR001434">
    <property type="entry name" value="OmcB-like_DUF11"/>
</dbReference>
<dbReference type="InterPro" id="IPR047589">
    <property type="entry name" value="DUF11_rpt"/>
</dbReference>
<dbReference type="Gene3D" id="2.60.40.10">
    <property type="entry name" value="Immunoglobulins"/>
    <property type="match status" value="1"/>
</dbReference>
<name>A0A418V7P6_9DEIO</name>
<protein>
    <submittedName>
        <fullName evidence="3">DUF11 domain-containing protein</fullName>
    </submittedName>
</protein>
<comment type="caution">
    <text evidence="3">The sequence shown here is derived from an EMBL/GenBank/DDBJ whole genome shotgun (WGS) entry which is preliminary data.</text>
</comment>
<proteinExistence type="predicted"/>
<keyword evidence="4" id="KW-1185">Reference proteome</keyword>
<dbReference type="InterPro" id="IPR051172">
    <property type="entry name" value="Chlamydia_OmcB"/>
</dbReference>
<dbReference type="NCBIfam" id="TIGR01451">
    <property type="entry name" value="B_ant_repeat"/>
    <property type="match status" value="2"/>
</dbReference>
<dbReference type="OrthoDB" id="9773411at2"/>
<reference evidence="3 4" key="1">
    <citation type="submission" date="2018-09" db="EMBL/GenBank/DDBJ databases">
        <authorList>
            <person name="Zhu H."/>
        </authorList>
    </citation>
    <scope>NUCLEOTIDE SEQUENCE [LARGE SCALE GENOMIC DNA]</scope>
    <source>
        <strain evidence="3 4">K2S05-167</strain>
    </source>
</reference>
<feature type="domain" description="DUF11" evidence="2">
    <location>
        <begin position="194"/>
        <end position="314"/>
    </location>
</feature>
<dbReference type="Pfam" id="PF01345">
    <property type="entry name" value="DUF11"/>
    <property type="match status" value="3"/>
</dbReference>
<keyword evidence="1" id="KW-0732">Signal</keyword>
<dbReference type="InterPro" id="IPR013783">
    <property type="entry name" value="Ig-like_fold"/>
</dbReference>